<proteinExistence type="predicted"/>
<name>D5RLC8_9PROT</name>
<dbReference type="InterPro" id="IPR027396">
    <property type="entry name" value="DsrEFH-like"/>
</dbReference>
<keyword evidence="2" id="KW-1185">Reference proteome</keyword>
<dbReference type="OrthoDB" id="269440at2"/>
<protein>
    <submittedName>
        <fullName evidence="1">Uncharacterized protein</fullName>
    </submittedName>
</protein>
<sequence length="124" mass="12758">MSAPLGILLRSPGHEPAHYALMLATGAAAIGRPVILFATNAGCRLLLRRTPLLADEREAVLARRNVVGIAPLLDAAQDLGVRRLVCEAGLRAEGLDAAELAPGVEVTGVVTFLGAVGAGQMLSL</sequence>
<dbReference type="EMBL" id="ADVL01000308">
    <property type="protein sequence ID" value="EFH11884.1"/>
    <property type="molecule type" value="Genomic_DNA"/>
</dbReference>
<dbReference type="RefSeq" id="WP_007004306.1">
    <property type="nucleotide sequence ID" value="NZ_GG770779.1"/>
</dbReference>
<accession>D5RLC8</accession>
<organism evidence="1 2">
    <name type="scientific">Pseudoroseomonas cervicalis ATCC 49957</name>
    <dbReference type="NCBI Taxonomy" id="525371"/>
    <lineage>
        <taxon>Bacteria</taxon>
        <taxon>Pseudomonadati</taxon>
        <taxon>Pseudomonadota</taxon>
        <taxon>Alphaproteobacteria</taxon>
        <taxon>Acetobacterales</taxon>
        <taxon>Roseomonadaceae</taxon>
        <taxon>Roseomonas</taxon>
    </lineage>
</organism>
<evidence type="ECO:0000313" key="2">
    <source>
        <dbReference type="Proteomes" id="UP000005324"/>
    </source>
</evidence>
<dbReference type="HOGENOM" id="CLU_149141_0_0_5"/>
<gene>
    <name evidence="1" type="ORF">HMPREF0731_1889</name>
</gene>
<dbReference type="InterPro" id="IPR003787">
    <property type="entry name" value="Sulphur_relay_DsrE/F-like"/>
</dbReference>
<comment type="caution">
    <text evidence="1">The sequence shown here is derived from an EMBL/GenBank/DDBJ whole genome shotgun (WGS) entry which is preliminary data.</text>
</comment>
<dbReference type="Proteomes" id="UP000005324">
    <property type="component" value="Unassembled WGS sequence"/>
</dbReference>
<dbReference type="AlphaFoldDB" id="D5RLC8"/>
<dbReference type="Gene3D" id="3.40.1260.10">
    <property type="entry name" value="DsrEFH-like"/>
    <property type="match status" value="1"/>
</dbReference>
<dbReference type="SUPFAM" id="SSF75169">
    <property type="entry name" value="DsrEFH-like"/>
    <property type="match status" value="1"/>
</dbReference>
<reference evidence="1 2" key="1">
    <citation type="submission" date="2010-04" db="EMBL/GenBank/DDBJ databases">
        <authorList>
            <person name="Qin X."/>
            <person name="Bachman B."/>
            <person name="Battles P."/>
            <person name="Bell A."/>
            <person name="Bess C."/>
            <person name="Bickham C."/>
            <person name="Chaboub L."/>
            <person name="Chen D."/>
            <person name="Coyle M."/>
            <person name="Deiros D.R."/>
            <person name="Dinh H."/>
            <person name="Forbes L."/>
            <person name="Fowler G."/>
            <person name="Francisco L."/>
            <person name="Fu Q."/>
            <person name="Gubbala S."/>
            <person name="Hale W."/>
            <person name="Han Y."/>
            <person name="Hemphill L."/>
            <person name="Highlander S.K."/>
            <person name="Hirani K."/>
            <person name="Hogues M."/>
            <person name="Jackson L."/>
            <person name="Jakkamsetti A."/>
            <person name="Javaid M."/>
            <person name="Jiang H."/>
            <person name="Korchina V."/>
            <person name="Kovar C."/>
            <person name="Lara F."/>
            <person name="Lee S."/>
            <person name="Mata R."/>
            <person name="Mathew T."/>
            <person name="Moen C."/>
            <person name="Morales K."/>
            <person name="Munidasa M."/>
            <person name="Nazareth L."/>
            <person name="Ngo R."/>
            <person name="Nguyen L."/>
            <person name="Okwuonu G."/>
            <person name="Ongeri F."/>
            <person name="Patil S."/>
            <person name="Petrosino J."/>
            <person name="Pham C."/>
            <person name="Pham P."/>
            <person name="Pu L.-L."/>
            <person name="Puazo M."/>
            <person name="Raj R."/>
            <person name="Reid J."/>
            <person name="Rouhana J."/>
            <person name="Saada N."/>
            <person name="Shang Y."/>
            <person name="Simmons D."/>
            <person name="Thornton R."/>
            <person name="Warren J."/>
            <person name="Weissenberger G."/>
            <person name="Zhang J."/>
            <person name="Zhang L."/>
            <person name="Zhou C."/>
            <person name="Zhu D."/>
            <person name="Muzny D."/>
            <person name="Worley K."/>
            <person name="Gibbs R."/>
        </authorList>
    </citation>
    <scope>NUCLEOTIDE SEQUENCE [LARGE SCALE GENOMIC DNA]</scope>
    <source>
        <strain evidence="1 2">ATCC 49957</strain>
    </source>
</reference>
<dbReference type="Pfam" id="PF02635">
    <property type="entry name" value="DsrE"/>
    <property type="match status" value="1"/>
</dbReference>
<evidence type="ECO:0000313" key="1">
    <source>
        <dbReference type="EMBL" id="EFH11884.1"/>
    </source>
</evidence>